<dbReference type="PANTHER" id="PTHR31736:SF19">
    <property type="entry name" value="PECTIN LYASE SUPERFAMILY PROTEIN-RELATED"/>
    <property type="match status" value="1"/>
</dbReference>
<comment type="similarity">
    <text evidence="2 11">Belongs to the glycosyl hydrolase 28 family.</text>
</comment>
<proteinExistence type="inferred from homology"/>
<dbReference type="OrthoDB" id="187139at2759"/>
<name>A0A162Y960_PHYB8</name>
<dbReference type="GO" id="GO:0046576">
    <property type="term" value="F:rhamnogalacturonan alpha-L-rhamnopyranosyl-(1-&gt;4)-alpha-D-galactopyranosyluronide lyase activity"/>
    <property type="evidence" value="ECO:0007669"/>
    <property type="project" value="UniProtKB-ARBA"/>
</dbReference>
<protein>
    <submittedName>
        <fullName evidence="13">Glycoside hydrolase family 28 protein</fullName>
    </submittedName>
</protein>
<keyword evidence="9 11" id="KW-0326">Glycosidase</keyword>
<keyword evidence="14" id="KW-1185">Reference proteome</keyword>
<evidence type="ECO:0000256" key="2">
    <source>
        <dbReference type="ARBA" id="ARBA00008834"/>
    </source>
</evidence>
<evidence type="ECO:0000256" key="4">
    <source>
        <dbReference type="ARBA" id="ARBA00022729"/>
    </source>
</evidence>
<dbReference type="GO" id="GO:0071555">
    <property type="term" value="P:cell wall organization"/>
    <property type="evidence" value="ECO:0007669"/>
    <property type="project" value="UniProtKB-KW"/>
</dbReference>
<evidence type="ECO:0000256" key="9">
    <source>
        <dbReference type="ARBA" id="ARBA00023295"/>
    </source>
</evidence>
<reference evidence="14" key="1">
    <citation type="submission" date="2015-06" db="EMBL/GenBank/DDBJ databases">
        <title>Expansion of signal transduction pathways in fungi by whole-genome duplication.</title>
        <authorList>
            <consortium name="DOE Joint Genome Institute"/>
            <person name="Corrochano L.M."/>
            <person name="Kuo A."/>
            <person name="Marcet-Houben M."/>
            <person name="Polaino S."/>
            <person name="Salamov A."/>
            <person name="Villalobos J.M."/>
            <person name="Alvarez M.I."/>
            <person name="Avalos J."/>
            <person name="Benito E.P."/>
            <person name="Benoit I."/>
            <person name="Burger G."/>
            <person name="Camino L.P."/>
            <person name="Canovas D."/>
            <person name="Cerda-Olmedo E."/>
            <person name="Cheng J.-F."/>
            <person name="Dominguez A."/>
            <person name="Elias M."/>
            <person name="Eslava A.P."/>
            <person name="Glaser F."/>
            <person name="Grimwood J."/>
            <person name="Gutierrez G."/>
            <person name="Heitman J."/>
            <person name="Henrissat B."/>
            <person name="Iturriaga E.A."/>
            <person name="Lang B.F."/>
            <person name="Lavin J.L."/>
            <person name="Lee S."/>
            <person name="Li W."/>
            <person name="Lindquist E."/>
            <person name="Lopez-Garcia S."/>
            <person name="Luque E.M."/>
            <person name="Marcos A.T."/>
            <person name="Martin J."/>
            <person name="McCluskey K."/>
            <person name="Medina H.R."/>
            <person name="Miralles-Duran A."/>
            <person name="Miyazaki A."/>
            <person name="Munoz-Torres E."/>
            <person name="Oguiza J.A."/>
            <person name="Ohm R."/>
            <person name="Olmedo M."/>
            <person name="Orejas M."/>
            <person name="Ortiz-Castellanos L."/>
            <person name="Pisabarro A.G."/>
            <person name="Rodriguez-Romero J."/>
            <person name="Ruiz-Herrera J."/>
            <person name="Ruiz-Vazquez R."/>
            <person name="Sanz C."/>
            <person name="Schackwitz W."/>
            <person name="Schmutz J."/>
            <person name="Shahriari M."/>
            <person name="Shelest E."/>
            <person name="Silva-Franco F."/>
            <person name="Soanes D."/>
            <person name="Syed K."/>
            <person name="Tagua V.G."/>
            <person name="Talbot N.J."/>
            <person name="Thon M."/>
            <person name="De vries R.P."/>
            <person name="Wiebenga A."/>
            <person name="Yadav J.S."/>
            <person name="Braun E.L."/>
            <person name="Baker S."/>
            <person name="Garre V."/>
            <person name="Horwitz B."/>
            <person name="Torres-Martinez S."/>
            <person name="Idnurm A."/>
            <person name="Herrera-Estrella A."/>
            <person name="Gabaldon T."/>
            <person name="Grigoriev I.V."/>
        </authorList>
    </citation>
    <scope>NUCLEOTIDE SEQUENCE [LARGE SCALE GENOMIC DNA]</scope>
    <source>
        <strain evidence="14">NRRL 1555(-)</strain>
    </source>
</reference>
<keyword evidence="8" id="KW-0325">Glycoprotein</keyword>
<dbReference type="VEuPathDB" id="FungiDB:PHYBLDRAFT_15372"/>
<evidence type="ECO:0000256" key="11">
    <source>
        <dbReference type="RuleBase" id="RU361169"/>
    </source>
</evidence>
<sequence length="382" mass="40676">MKFIGASVVASVFLLSTIAEAGRTCVVGHSGNNNEVAPIMKAFKDCNNGGTVVFPAGQTYNVKSALELQGLKNIVVKFDSIINFPRFNPKIQKGKGYMYFNGDNIHFSGRGTINGNGQGWFDAQNNQGPTMVRVNARNSYFAGFTVKQAPNGHFSIVGSQNTILENLSLRTVSTNPSRPAKNTDAFGISSSSNIIIRDSTIVNGDDCLAVHGGVTNATISGITCTGGHGFSVGSLGKDGITESLSGVSFLNNKCINCTSGLRIKAWPGGKGNVNDIRFENTSLQNVESPIDISTHYCDKERASQCARDDATSLSFTNIKIKNVSGTGSTNKDYPLININCAAKNPCKNIVLSDIHLTPSNSKTKKNVCLNLVNSGAIPYCKL</sequence>
<evidence type="ECO:0000256" key="10">
    <source>
        <dbReference type="ARBA" id="ARBA00023316"/>
    </source>
</evidence>
<dbReference type="InParanoid" id="A0A162Y960"/>
<keyword evidence="3" id="KW-0964">Secreted</keyword>
<evidence type="ECO:0000256" key="1">
    <source>
        <dbReference type="ARBA" id="ARBA00004613"/>
    </source>
</evidence>
<dbReference type="Proteomes" id="UP000077315">
    <property type="component" value="Unassembled WGS sequence"/>
</dbReference>
<evidence type="ECO:0000256" key="12">
    <source>
        <dbReference type="SAM" id="SignalP"/>
    </source>
</evidence>
<dbReference type="GO" id="GO:0045490">
    <property type="term" value="P:pectin catabolic process"/>
    <property type="evidence" value="ECO:0007669"/>
    <property type="project" value="UniProtKB-ARBA"/>
</dbReference>
<evidence type="ECO:0000256" key="7">
    <source>
        <dbReference type="ARBA" id="ARBA00023157"/>
    </source>
</evidence>
<dbReference type="AlphaFoldDB" id="A0A162Y960"/>
<dbReference type="GO" id="GO:0004650">
    <property type="term" value="F:polygalacturonase activity"/>
    <property type="evidence" value="ECO:0007669"/>
    <property type="project" value="InterPro"/>
</dbReference>
<keyword evidence="5" id="KW-0677">Repeat</keyword>
<dbReference type="InterPro" id="IPR012334">
    <property type="entry name" value="Pectin_lyas_fold"/>
</dbReference>
<dbReference type="Pfam" id="PF00295">
    <property type="entry name" value="Glyco_hydro_28"/>
    <property type="match status" value="1"/>
</dbReference>
<dbReference type="Gene3D" id="2.160.20.10">
    <property type="entry name" value="Single-stranded right-handed beta-helix, Pectin lyase-like"/>
    <property type="match status" value="1"/>
</dbReference>
<feature type="chain" id="PRO_5007841146" evidence="12">
    <location>
        <begin position="22"/>
        <end position="382"/>
    </location>
</feature>
<organism evidence="13 14">
    <name type="scientific">Phycomyces blakesleeanus (strain ATCC 8743b / DSM 1359 / FGSC 10004 / NBRC 33097 / NRRL 1555)</name>
    <dbReference type="NCBI Taxonomy" id="763407"/>
    <lineage>
        <taxon>Eukaryota</taxon>
        <taxon>Fungi</taxon>
        <taxon>Fungi incertae sedis</taxon>
        <taxon>Mucoromycota</taxon>
        <taxon>Mucoromycotina</taxon>
        <taxon>Mucoromycetes</taxon>
        <taxon>Mucorales</taxon>
        <taxon>Phycomycetaceae</taxon>
        <taxon>Phycomyces</taxon>
    </lineage>
</organism>
<comment type="subcellular location">
    <subcellularLocation>
        <location evidence="1">Secreted</location>
    </subcellularLocation>
</comment>
<keyword evidence="4 12" id="KW-0732">Signal</keyword>
<dbReference type="RefSeq" id="XP_018297145.1">
    <property type="nucleotide sequence ID" value="XM_018433235.1"/>
</dbReference>
<dbReference type="GO" id="GO:0005576">
    <property type="term" value="C:extracellular region"/>
    <property type="evidence" value="ECO:0007669"/>
    <property type="project" value="UniProtKB-SubCell"/>
</dbReference>
<evidence type="ECO:0000256" key="5">
    <source>
        <dbReference type="ARBA" id="ARBA00022737"/>
    </source>
</evidence>
<dbReference type="InterPro" id="IPR000743">
    <property type="entry name" value="Glyco_hydro_28"/>
</dbReference>
<keyword evidence="10" id="KW-0961">Cell wall biogenesis/degradation</keyword>
<keyword evidence="7" id="KW-1015">Disulfide bond</keyword>
<gene>
    <name evidence="13" type="ORF">PHYBLDRAFT_15372</name>
</gene>
<feature type="signal peptide" evidence="12">
    <location>
        <begin position="1"/>
        <end position="21"/>
    </location>
</feature>
<accession>A0A162Y960</accession>
<dbReference type="GeneID" id="28994141"/>
<keyword evidence="6 11" id="KW-0378">Hydrolase</keyword>
<dbReference type="InterPro" id="IPR006626">
    <property type="entry name" value="PbH1"/>
</dbReference>
<evidence type="ECO:0000256" key="3">
    <source>
        <dbReference type="ARBA" id="ARBA00022525"/>
    </source>
</evidence>
<evidence type="ECO:0000313" key="14">
    <source>
        <dbReference type="Proteomes" id="UP000077315"/>
    </source>
</evidence>
<dbReference type="EMBL" id="KV440972">
    <property type="protein sequence ID" value="OAD79105.1"/>
    <property type="molecule type" value="Genomic_DNA"/>
</dbReference>
<dbReference type="STRING" id="763407.A0A162Y960"/>
<evidence type="ECO:0000256" key="8">
    <source>
        <dbReference type="ARBA" id="ARBA00023180"/>
    </source>
</evidence>
<evidence type="ECO:0000313" key="13">
    <source>
        <dbReference type="EMBL" id="OAD79105.1"/>
    </source>
</evidence>
<dbReference type="SMART" id="SM00710">
    <property type="entry name" value="PbH1"/>
    <property type="match status" value="5"/>
</dbReference>
<dbReference type="InterPro" id="IPR011050">
    <property type="entry name" value="Pectin_lyase_fold/virulence"/>
</dbReference>
<dbReference type="SUPFAM" id="SSF51126">
    <property type="entry name" value="Pectin lyase-like"/>
    <property type="match status" value="1"/>
</dbReference>
<evidence type="ECO:0000256" key="6">
    <source>
        <dbReference type="ARBA" id="ARBA00022801"/>
    </source>
</evidence>
<dbReference type="PANTHER" id="PTHR31736">
    <property type="match status" value="1"/>
</dbReference>